<sequence>MALNKLQRERGKGTFPSSLKSEGTRQLPGTKITDRIIHNFLCTVHSYFIHTIDKDEQTAI</sequence>
<feature type="compositionally biased region" description="Basic and acidic residues" evidence="1">
    <location>
        <begin position="1"/>
        <end position="12"/>
    </location>
</feature>
<evidence type="ECO:0000313" key="2">
    <source>
        <dbReference type="EMBL" id="JAH67979.1"/>
    </source>
</evidence>
<name>A0A0E9UQ42_ANGAN</name>
<reference evidence="2" key="2">
    <citation type="journal article" date="2015" name="Fish Shellfish Immunol.">
        <title>Early steps in the European eel (Anguilla anguilla)-Vibrio vulnificus interaction in the gills: Role of the RtxA13 toxin.</title>
        <authorList>
            <person name="Callol A."/>
            <person name="Pajuelo D."/>
            <person name="Ebbesson L."/>
            <person name="Teles M."/>
            <person name="MacKenzie S."/>
            <person name="Amaro C."/>
        </authorList>
    </citation>
    <scope>NUCLEOTIDE SEQUENCE</scope>
</reference>
<dbReference type="AlphaFoldDB" id="A0A0E9UQ42"/>
<organism evidence="2">
    <name type="scientific">Anguilla anguilla</name>
    <name type="common">European freshwater eel</name>
    <name type="synonym">Muraena anguilla</name>
    <dbReference type="NCBI Taxonomy" id="7936"/>
    <lineage>
        <taxon>Eukaryota</taxon>
        <taxon>Metazoa</taxon>
        <taxon>Chordata</taxon>
        <taxon>Craniata</taxon>
        <taxon>Vertebrata</taxon>
        <taxon>Euteleostomi</taxon>
        <taxon>Actinopterygii</taxon>
        <taxon>Neopterygii</taxon>
        <taxon>Teleostei</taxon>
        <taxon>Anguilliformes</taxon>
        <taxon>Anguillidae</taxon>
        <taxon>Anguilla</taxon>
    </lineage>
</organism>
<reference evidence="2" key="1">
    <citation type="submission" date="2014-11" db="EMBL/GenBank/DDBJ databases">
        <authorList>
            <person name="Amaro Gonzalez C."/>
        </authorList>
    </citation>
    <scope>NUCLEOTIDE SEQUENCE</scope>
</reference>
<dbReference type="EMBL" id="GBXM01040598">
    <property type="protein sequence ID" value="JAH67979.1"/>
    <property type="molecule type" value="Transcribed_RNA"/>
</dbReference>
<protein>
    <submittedName>
        <fullName evidence="2">Uncharacterized protein</fullName>
    </submittedName>
</protein>
<proteinExistence type="predicted"/>
<accession>A0A0E9UQ42</accession>
<evidence type="ECO:0000256" key="1">
    <source>
        <dbReference type="SAM" id="MobiDB-lite"/>
    </source>
</evidence>
<feature type="region of interest" description="Disordered" evidence="1">
    <location>
        <begin position="1"/>
        <end position="28"/>
    </location>
</feature>